<dbReference type="GO" id="GO:0006351">
    <property type="term" value="P:DNA-templated transcription"/>
    <property type="evidence" value="ECO:0007669"/>
    <property type="project" value="InterPro"/>
</dbReference>
<dbReference type="Pfam" id="PF04082">
    <property type="entry name" value="Fungal_trans"/>
    <property type="match status" value="1"/>
</dbReference>
<dbReference type="GeneID" id="73327098"/>
<organism evidence="4 5">
    <name type="scientific">Colletotrichum spaethianum</name>
    <dbReference type="NCBI Taxonomy" id="700344"/>
    <lineage>
        <taxon>Eukaryota</taxon>
        <taxon>Fungi</taxon>
        <taxon>Dikarya</taxon>
        <taxon>Ascomycota</taxon>
        <taxon>Pezizomycotina</taxon>
        <taxon>Sordariomycetes</taxon>
        <taxon>Hypocreomycetidae</taxon>
        <taxon>Glomerellales</taxon>
        <taxon>Glomerellaceae</taxon>
        <taxon>Colletotrichum</taxon>
        <taxon>Colletotrichum spaethianum species complex</taxon>
    </lineage>
</organism>
<evidence type="ECO:0000259" key="3">
    <source>
        <dbReference type="Pfam" id="PF04082"/>
    </source>
</evidence>
<proteinExistence type="predicted"/>
<feature type="region of interest" description="Disordered" evidence="2">
    <location>
        <begin position="1"/>
        <end position="28"/>
    </location>
</feature>
<evidence type="ECO:0000313" key="5">
    <source>
        <dbReference type="Proteomes" id="UP001055115"/>
    </source>
</evidence>
<comment type="caution">
    <text evidence="4">The sequence shown here is derived from an EMBL/GenBank/DDBJ whole genome shotgun (WGS) entry which is preliminary data.</text>
</comment>
<dbReference type="Proteomes" id="UP001055115">
    <property type="component" value="Unassembled WGS sequence"/>
</dbReference>
<reference evidence="4 5" key="1">
    <citation type="submission" date="2022-03" db="EMBL/GenBank/DDBJ databases">
        <title>Genome data of Colletotrichum spp.</title>
        <authorList>
            <person name="Utami Y.D."/>
            <person name="Hiruma K."/>
        </authorList>
    </citation>
    <scope>NUCLEOTIDE SEQUENCE [LARGE SCALE GENOMIC DNA]</scope>
    <source>
        <strain evidence="4 5">MAFF 239500</strain>
    </source>
</reference>
<dbReference type="GO" id="GO:0003677">
    <property type="term" value="F:DNA binding"/>
    <property type="evidence" value="ECO:0007669"/>
    <property type="project" value="InterPro"/>
</dbReference>
<dbReference type="EMBL" id="BQXU01000015">
    <property type="protein sequence ID" value="GKT46115.1"/>
    <property type="molecule type" value="Genomic_DNA"/>
</dbReference>
<evidence type="ECO:0000256" key="2">
    <source>
        <dbReference type="SAM" id="MobiDB-lite"/>
    </source>
</evidence>
<feature type="compositionally biased region" description="Low complexity" evidence="2">
    <location>
        <begin position="1"/>
        <end position="21"/>
    </location>
</feature>
<sequence>MPPTGMPMQSSMSPAPAPTTMDDTLDFSTPGSQFTMDKRMRLQLQRIYFEQFHPQWPLLHREVFETTAQPKLLMQAVMAVGLWFAESQEFRDLAIEFHDHLLIETGNKLATLISTILVPYRADKSMDNIMMTHAMLLETFKATGVYDQSKINAGSRLCGHNGYPWVFRELYQR</sequence>
<dbReference type="RefSeq" id="XP_049128465.1">
    <property type="nucleotide sequence ID" value="XM_049272508.1"/>
</dbReference>
<name>A0AA37P0X7_9PEZI</name>
<evidence type="ECO:0000256" key="1">
    <source>
        <dbReference type="ARBA" id="ARBA00023242"/>
    </source>
</evidence>
<dbReference type="InterPro" id="IPR007219">
    <property type="entry name" value="XnlR_reg_dom"/>
</dbReference>
<dbReference type="AlphaFoldDB" id="A0AA37P0X7"/>
<dbReference type="GO" id="GO:0008270">
    <property type="term" value="F:zinc ion binding"/>
    <property type="evidence" value="ECO:0007669"/>
    <property type="project" value="InterPro"/>
</dbReference>
<evidence type="ECO:0000313" key="4">
    <source>
        <dbReference type="EMBL" id="GKT46115.1"/>
    </source>
</evidence>
<keyword evidence="5" id="KW-1185">Reference proteome</keyword>
<feature type="domain" description="Xylanolytic transcriptional activator regulatory" evidence="3">
    <location>
        <begin position="47"/>
        <end position="100"/>
    </location>
</feature>
<protein>
    <recommendedName>
        <fullName evidence="3">Xylanolytic transcriptional activator regulatory domain-containing protein</fullName>
    </recommendedName>
</protein>
<keyword evidence="1" id="KW-0539">Nucleus</keyword>
<accession>A0AA37P0X7</accession>
<gene>
    <name evidence="4" type="ORF">ColSpa_06296</name>
</gene>